<protein>
    <submittedName>
        <fullName evidence="1">Uncharacterized protein</fullName>
    </submittedName>
</protein>
<proteinExistence type="predicted"/>
<evidence type="ECO:0000313" key="2">
    <source>
        <dbReference type="Proteomes" id="UP000203816"/>
    </source>
</evidence>
<dbReference type="OrthoDB" id="28191at10239"/>
<dbReference type="Proteomes" id="UP000203816">
    <property type="component" value="Segment"/>
</dbReference>
<keyword evidence="2" id="KW-1185">Reference proteome</keyword>
<name>A0A192YAD9_9CAUD</name>
<dbReference type="EMBL" id="KX078569">
    <property type="protein sequence ID" value="ANM46507.1"/>
    <property type="molecule type" value="Genomic_DNA"/>
</dbReference>
<dbReference type="RefSeq" id="YP_009279928.1">
    <property type="nucleotide sequence ID" value="NC_031020.1"/>
</dbReference>
<gene>
    <name evidence="1" type="ORF">MP1_gp0071</name>
</gene>
<sequence length="149" mass="17144">MQIETFVKNYSKYPPAEIFAGVVNPTPKQKKAEKRLSDICEELYKLEVQTLGESTQAYREFKVTMNMADKGFCVRPDHIINVVAVLLAALTKSSRALAECFKKDPLLVQYYSNWKPDMKAIESDLIEVLKQFNVDMKDFSVRLKEEKAK</sequence>
<reference evidence="1 2" key="1">
    <citation type="submission" date="2016-04" db="EMBL/GenBank/DDBJ databases">
        <title>Comparative genomics of Morganella phages MP1 and MP2 define new clades among the T4 and T7-like Viruses.</title>
        <authorList>
            <person name="Pinto G."/>
            <person name="Oliveira A."/>
            <person name="Malgorzata L."/>
            <person name="Kropinski A."/>
            <person name="Azeredo J."/>
        </authorList>
    </citation>
    <scope>NUCLEOTIDE SEQUENCE [LARGE SCALE GENOMIC DNA]</scope>
</reference>
<accession>A0A192YAD9</accession>
<dbReference type="GeneID" id="29059369"/>
<dbReference type="KEGG" id="vg:29059369"/>
<organism evidence="1 2">
    <name type="scientific">Morganella phage vB_MmoM_MP1</name>
    <dbReference type="NCBI Taxonomy" id="1852628"/>
    <lineage>
        <taxon>Viruses</taxon>
        <taxon>Duplodnaviria</taxon>
        <taxon>Heunggongvirae</taxon>
        <taxon>Uroviricota</taxon>
        <taxon>Caudoviricetes</taxon>
        <taxon>Pantevenvirales</taxon>
        <taxon>Straboviridae</taxon>
        <taxon>Gualtarvirus</taxon>
        <taxon>Gualtarvirus mp1</taxon>
    </lineage>
</organism>
<evidence type="ECO:0000313" key="1">
    <source>
        <dbReference type="EMBL" id="ANM46507.1"/>
    </source>
</evidence>